<dbReference type="Gene3D" id="1.20.58.1480">
    <property type="match status" value="1"/>
</dbReference>
<dbReference type="Pfam" id="PF22667">
    <property type="entry name" value="Lon_lid"/>
    <property type="match status" value="1"/>
</dbReference>
<dbReference type="GO" id="GO:0004176">
    <property type="term" value="F:ATP-dependent peptidase activity"/>
    <property type="evidence" value="ECO:0007669"/>
    <property type="project" value="UniProtKB-UniRule"/>
</dbReference>
<organism evidence="15 16">
    <name type="scientific">Candidatus Mediterraneibacter caccavium</name>
    <dbReference type="NCBI Taxonomy" id="2838661"/>
    <lineage>
        <taxon>Bacteria</taxon>
        <taxon>Bacillati</taxon>
        <taxon>Bacillota</taxon>
        <taxon>Clostridia</taxon>
        <taxon>Lachnospirales</taxon>
        <taxon>Lachnospiraceae</taxon>
        <taxon>Mediterraneibacter</taxon>
    </lineage>
</organism>
<dbReference type="FunFam" id="3.40.50.300:FF:000021">
    <property type="entry name" value="Lon protease homolog"/>
    <property type="match status" value="1"/>
</dbReference>
<dbReference type="GO" id="GO:0016887">
    <property type="term" value="F:ATP hydrolysis activity"/>
    <property type="evidence" value="ECO:0007669"/>
    <property type="project" value="InterPro"/>
</dbReference>
<evidence type="ECO:0000256" key="6">
    <source>
        <dbReference type="ARBA" id="ARBA00050665"/>
    </source>
</evidence>
<comment type="catalytic activity">
    <reaction evidence="6 10 13">
        <text>Hydrolysis of proteins in presence of ATP.</text>
        <dbReference type="EC" id="3.4.21.53"/>
    </reaction>
</comment>
<feature type="binding site" evidence="12">
    <location>
        <begin position="341"/>
        <end position="348"/>
    </location>
    <ligand>
        <name>ATP</name>
        <dbReference type="ChEBI" id="CHEBI:30616"/>
    </ligand>
</feature>
<dbReference type="Pfam" id="PF05362">
    <property type="entry name" value="Lon_C"/>
    <property type="match status" value="1"/>
</dbReference>
<dbReference type="PANTHER" id="PTHR43718:SF2">
    <property type="entry name" value="LON PROTEASE HOMOLOG, MITOCHONDRIAL"/>
    <property type="match status" value="1"/>
</dbReference>
<dbReference type="NCBIfam" id="TIGR00763">
    <property type="entry name" value="lon"/>
    <property type="match status" value="1"/>
</dbReference>
<feature type="active site" evidence="11 13">
    <location>
        <position position="691"/>
    </location>
</feature>
<feature type="active site" evidence="11 13">
    <location>
        <position position="734"/>
    </location>
</feature>
<dbReference type="SUPFAM" id="SSF52540">
    <property type="entry name" value="P-loop containing nucleoside triphosphate hydrolases"/>
    <property type="match status" value="1"/>
</dbReference>
<keyword evidence="1 10" id="KW-0645">Protease</keyword>
<reference evidence="15" key="1">
    <citation type="journal article" date="2021" name="PeerJ">
        <title>Extensive microbial diversity within the chicken gut microbiome revealed by metagenomics and culture.</title>
        <authorList>
            <person name="Gilroy R."/>
            <person name="Ravi A."/>
            <person name="Getino M."/>
            <person name="Pursley I."/>
            <person name="Horton D.L."/>
            <person name="Alikhan N.F."/>
            <person name="Baker D."/>
            <person name="Gharbi K."/>
            <person name="Hall N."/>
            <person name="Watson M."/>
            <person name="Adriaenssens E.M."/>
            <person name="Foster-Nyarko E."/>
            <person name="Jarju S."/>
            <person name="Secka A."/>
            <person name="Antonio M."/>
            <person name="Oren A."/>
            <person name="Chaudhuri R.R."/>
            <person name="La Ragione R."/>
            <person name="Hildebrand F."/>
            <person name="Pallen M.J."/>
        </authorList>
    </citation>
    <scope>NUCLEOTIDE SEQUENCE</scope>
    <source>
        <strain evidence="15">ChiSjej5B23-15282</strain>
    </source>
</reference>
<dbReference type="InterPro" id="IPR014721">
    <property type="entry name" value="Ribsml_uS5_D2-typ_fold_subgr"/>
</dbReference>
<proteinExistence type="inferred from homology"/>
<dbReference type="SUPFAM" id="SSF54211">
    <property type="entry name" value="Ribosomal protein S5 domain 2-like"/>
    <property type="match status" value="1"/>
</dbReference>
<comment type="function">
    <text evidence="7">ATP-dependent serine protease that mediates the selective degradation of mutant and abnormal proteins as well as certain short-lived regulatory proteins. Required for cellular homeostasis and for survival from DNA damage and developmental changes induced by stress. Degrades polypeptides processively to yield small peptide fragments that are 5 to 10 amino acids long. Binds to DNA in a double-stranded, site-specific manner.</text>
</comment>
<dbReference type="PROSITE" id="PS01046">
    <property type="entry name" value="LON_SER"/>
    <property type="match status" value="1"/>
</dbReference>
<evidence type="ECO:0000256" key="5">
    <source>
        <dbReference type="ARBA" id="ARBA00022840"/>
    </source>
</evidence>
<evidence type="ECO:0000313" key="15">
    <source>
        <dbReference type="EMBL" id="HIX48442.1"/>
    </source>
</evidence>
<evidence type="ECO:0000256" key="3">
    <source>
        <dbReference type="ARBA" id="ARBA00022801"/>
    </source>
</evidence>
<evidence type="ECO:0000256" key="11">
    <source>
        <dbReference type="PIRSR" id="PIRSR001174-1"/>
    </source>
</evidence>
<sequence>MFIQPVYNILLLPDVTYYFKKDFFAGRADELKPGTQILFTILRTEAEENSLQAEDFYPIGLSARVESVSDEDVIQIRTIDRVEIISPVIEDGEVRAAFAVRPSIGDLSEKEQQKIFADVRTSLLRFVQNYQWGIWARGFILQRKSIYDLVSSLSEYLNLSVDEKYAILAEDSVRARYALIEKAVNEFMEVAKVSAEAQEAQKDGQEQLYREAALRKQIDYLQKELDDMHPENISDVRKFEKKIAESGMNKEARREAEKVLNRMRQEGKESHEYGLLYDYLDFVTSLSWKAPVFAPIDLARAEKILDEDHYGLKKVKERIIQQLAVMALNKKQYGSILLFVGAPGTGKTSIGQSIARALGREYVRISLGGIRDEAEIRGHRRTYIGAMPGRIMEAMKRSGSSNPVMVLDEVDKLAKDYGGDPASALLEVLDPEQNSTFTDHYMNVPYDLSNVLFVCTANTTDTIPEPLLNRMEVISFPGYTAVEKYHIAKKHLIPKAMEAMGIKKNMLKITDGALRQIIDEYTMEAGVRDLKKSIETLCRTAAVELVRGCAAENAGTADDNAENAHAEDATAENPRAEDSGLCISVTKSNLSDYLGRKQIRTERRLSSGTPGVVTGLAWTRAGGAILFIETKLTKGKGKLLITGQLGDVMKESVQIALTLVRSLYPKESRVLEDHDLHVHVPAGAVPKDGPSAGITLTTALASLITGKAVDTCCAMTGEVSLRGGVMPIGGLPEKLMAAQRSGIKKVYIPYDNIEDLDDVAEEVKEKLDIVPVKKVTDVLKDQALM</sequence>
<dbReference type="EMBL" id="DXFA01000097">
    <property type="protein sequence ID" value="HIX48442.1"/>
    <property type="molecule type" value="Genomic_DNA"/>
</dbReference>
<evidence type="ECO:0000256" key="4">
    <source>
        <dbReference type="ARBA" id="ARBA00022825"/>
    </source>
</evidence>
<protein>
    <recommendedName>
        <fullName evidence="9 10">Lon protease</fullName>
        <ecNumber evidence="8 10">3.4.21.53</ecNumber>
    </recommendedName>
</protein>
<keyword evidence="5 10" id="KW-0067">ATP-binding</keyword>
<dbReference type="GO" id="GO:0006515">
    <property type="term" value="P:protein quality control for misfolded or incompletely synthesized proteins"/>
    <property type="evidence" value="ECO:0007669"/>
    <property type="project" value="TreeGrafter"/>
</dbReference>
<evidence type="ECO:0000256" key="12">
    <source>
        <dbReference type="PIRSR" id="PIRSR001174-2"/>
    </source>
</evidence>
<dbReference type="Gene3D" id="1.10.8.60">
    <property type="match status" value="1"/>
</dbReference>
<dbReference type="InterPro" id="IPR008269">
    <property type="entry name" value="Lon_proteolytic"/>
</dbReference>
<evidence type="ECO:0000256" key="8">
    <source>
        <dbReference type="ARBA" id="ARBA00066743"/>
    </source>
</evidence>
<dbReference type="PIRSF" id="PIRSF001174">
    <property type="entry name" value="Lon_proteas"/>
    <property type="match status" value="1"/>
</dbReference>
<dbReference type="InterPro" id="IPR020568">
    <property type="entry name" value="Ribosomal_Su5_D2-typ_SF"/>
</dbReference>
<comment type="similarity">
    <text evidence="10 13">Belongs to the peptidase S16 family.</text>
</comment>
<dbReference type="Gene3D" id="1.20.5.5270">
    <property type="match status" value="1"/>
</dbReference>
<dbReference type="Pfam" id="PF00004">
    <property type="entry name" value="AAA"/>
    <property type="match status" value="1"/>
</dbReference>
<dbReference type="GO" id="GO:0005524">
    <property type="term" value="F:ATP binding"/>
    <property type="evidence" value="ECO:0007669"/>
    <property type="project" value="UniProtKB-KW"/>
</dbReference>
<name>A0A9D2AS98_9FIRM</name>
<keyword evidence="2 10" id="KW-0547">Nucleotide-binding</keyword>
<gene>
    <name evidence="15" type="primary">lon</name>
    <name evidence="15" type="ORF">H9981_05450</name>
</gene>
<evidence type="ECO:0000313" key="16">
    <source>
        <dbReference type="Proteomes" id="UP000824243"/>
    </source>
</evidence>
<dbReference type="SMART" id="SM00382">
    <property type="entry name" value="AAA"/>
    <property type="match status" value="1"/>
</dbReference>
<evidence type="ECO:0000256" key="9">
    <source>
        <dbReference type="ARBA" id="ARBA00071934"/>
    </source>
</evidence>
<evidence type="ECO:0000256" key="1">
    <source>
        <dbReference type="ARBA" id="ARBA00022670"/>
    </source>
</evidence>
<dbReference type="PROSITE" id="PS51786">
    <property type="entry name" value="LON_PROTEOLYTIC"/>
    <property type="match status" value="1"/>
</dbReference>
<dbReference type="InterPro" id="IPR008268">
    <property type="entry name" value="Peptidase_S16_AS"/>
</dbReference>
<dbReference type="PANTHER" id="PTHR43718">
    <property type="entry name" value="LON PROTEASE"/>
    <property type="match status" value="1"/>
</dbReference>
<dbReference type="CDD" id="cd19500">
    <property type="entry name" value="RecA-like_Lon"/>
    <property type="match status" value="1"/>
</dbReference>
<dbReference type="Proteomes" id="UP000824243">
    <property type="component" value="Unassembled WGS sequence"/>
</dbReference>
<keyword evidence="4 10" id="KW-0720">Serine protease</keyword>
<feature type="domain" description="Lon proteolytic" evidence="14">
    <location>
        <begin position="607"/>
        <end position="785"/>
    </location>
</feature>
<dbReference type="Gene3D" id="3.40.50.300">
    <property type="entry name" value="P-loop containing nucleotide triphosphate hydrolases"/>
    <property type="match status" value="1"/>
</dbReference>
<comment type="caution">
    <text evidence="15">The sequence shown here is derived from an EMBL/GenBank/DDBJ whole genome shotgun (WGS) entry which is preliminary data.</text>
</comment>
<evidence type="ECO:0000256" key="2">
    <source>
        <dbReference type="ARBA" id="ARBA00022741"/>
    </source>
</evidence>
<evidence type="ECO:0000256" key="13">
    <source>
        <dbReference type="PROSITE-ProRule" id="PRU01122"/>
    </source>
</evidence>
<dbReference type="PRINTS" id="PR00830">
    <property type="entry name" value="ENDOLAPTASE"/>
</dbReference>
<dbReference type="InterPro" id="IPR027417">
    <property type="entry name" value="P-loop_NTPase"/>
</dbReference>
<evidence type="ECO:0000256" key="10">
    <source>
        <dbReference type="PIRNR" id="PIRNR001174"/>
    </source>
</evidence>
<dbReference type="InterPro" id="IPR003593">
    <property type="entry name" value="AAA+_ATPase"/>
</dbReference>
<evidence type="ECO:0000256" key="7">
    <source>
        <dbReference type="ARBA" id="ARBA00053875"/>
    </source>
</evidence>
<dbReference type="InterPro" id="IPR015947">
    <property type="entry name" value="PUA-like_sf"/>
</dbReference>
<keyword evidence="10" id="KW-0963">Cytoplasm</keyword>
<dbReference type="SUPFAM" id="SSF88697">
    <property type="entry name" value="PUA domain-like"/>
    <property type="match status" value="1"/>
</dbReference>
<evidence type="ECO:0000259" key="14">
    <source>
        <dbReference type="PROSITE" id="PS51786"/>
    </source>
</evidence>
<dbReference type="EC" id="3.4.21.53" evidence="8 10"/>
<comment type="subcellular location">
    <subcellularLocation>
        <location evidence="10">Cytoplasm</location>
    </subcellularLocation>
</comment>
<dbReference type="Gene3D" id="3.30.230.10">
    <property type="match status" value="1"/>
</dbReference>
<dbReference type="InterPro" id="IPR004815">
    <property type="entry name" value="Lon_bac/euk-typ"/>
</dbReference>
<keyword evidence="3 10" id="KW-0378">Hydrolase</keyword>
<dbReference type="GO" id="GO:0005737">
    <property type="term" value="C:cytoplasm"/>
    <property type="evidence" value="ECO:0007669"/>
    <property type="project" value="UniProtKB-SubCell"/>
</dbReference>
<dbReference type="InterPro" id="IPR003959">
    <property type="entry name" value="ATPase_AAA_core"/>
</dbReference>
<comment type="subunit">
    <text evidence="10">Homohexamer. Organized in a ring with a central cavity.</text>
</comment>
<dbReference type="AlphaFoldDB" id="A0A9D2AS98"/>
<dbReference type="InterPro" id="IPR054594">
    <property type="entry name" value="Lon_lid"/>
</dbReference>
<dbReference type="InterPro" id="IPR027065">
    <property type="entry name" value="Lon_Prtase"/>
</dbReference>
<dbReference type="GO" id="GO:0004252">
    <property type="term" value="F:serine-type endopeptidase activity"/>
    <property type="evidence" value="ECO:0007669"/>
    <property type="project" value="UniProtKB-UniRule"/>
</dbReference>
<accession>A0A9D2AS98</accession>
<reference evidence="15" key="2">
    <citation type="submission" date="2021-04" db="EMBL/GenBank/DDBJ databases">
        <authorList>
            <person name="Gilroy R."/>
        </authorList>
    </citation>
    <scope>NUCLEOTIDE SEQUENCE</scope>
    <source>
        <strain evidence="15">ChiSjej5B23-15282</strain>
    </source>
</reference>